<keyword evidence="3" id="KW-1185">Reference proteome</keyword>
<sequence length="471" mass="55043">MSYDGIDPTKKPRLPKLFCNPTAAKNLREMNRIIAADISDQTDFKDLHAMIYAGAFAVLKLNGQRPTDVTSRNGTKRQPAWERRLSKNIDNIRSDIAILTQYQKPTYSQRVKKKGDTIMRRYTSEENPTIVEVLDLLKQRLLALSQRVKRYKKSSQRRKQNILFHRNQRAFYKSVGKESDRTLQGKTSFPNTEDIRHFWSESIISHMNRGKKRKLKIDTWKQTVRKHQRDAGEAYISSRNVPKAALSQPEEERVCKCPQTPRGCNADLLVGRHVSLFQKFRKLHYDGQSQYLSQIISLQEPKRRRVEENISRRHCTVKYSINGTQVCRGTVCIYSQLRLEDYSGLLVNLKRNMNNLQDQRGKHLNSPKKLKNMDVGLISDHIRSFPLQENYYSRNTSAKQCLPADLNISKMFRLFKEKYPDANNISFRVYHDIFKSKFNLRFGLPRSDTCSYCDKLFMELCSTDDANEKKK</sequence>
<feature type="coiled-coil region" evidence="1">
    <location>
        <begin position="339"/>
        <end position="366"/>
    </location>
</feature>
<gene>
    <name evidence="2" type="ORF">ACAOBT_LOCUS37279</name>
</gene>
<dbReference type="EMBL" id="CAKOFQ010010411">
    <property type="protein sequence ID" value="CAH2019635.1"/>
    <property type="molecule type" value="Genomic_DNA"/>
</dbReference>
<proteinExistence type="predicted"/>
<reference evidence="2" key="1">
    <citation type="submission" date="2022-03" db="EMBL/GenBank/DDBJ databases">
        <authorList>
            <person name="Sayadi A."/>
        </authorList>
    </citation>
    <scope>NUCLEOTIDE SEQUENCE</scope>
</reference>
<protein>
    <submittedName>
        <fullName evidence="2">Uncharacterized protein</fullName>
    </submittedName>
</protein>
<dbReference type="Proteomes" id="UP001152888">
    <property type="component" value="Unassembled WGS sequence"/>
</dbReference>
<dbReference type="PANTHER" id="PTHR10773">
    <property type="entry name" value="DNA-DIRECTED RNA POLYMERASES I, II, AND III SUBUNIT RPABC2"/>
    <property type="match status" value="1"/>
</dbReference>
<dbReference type="OrthoDB" id="8185268at2759"/>
<comment type="caution">
    <text evidence="2">The sequence shown here is derived from an EMBL/GenBank/DDBJ whole genome shotgun (WGS) entry which is preliminary data.</text>
</comment>
<evidence type="ECO:0000256" key="1">
    <source>
        <dbReference type="SAM" id="Coils"/>
    </source>
</evidence>
<name>A0A9P0VTS8_ACAOB</name>
<evidence type="ECO:0000313" key="3">
    <source>
        <dbReference type="Proteomes" id="UP001152888"/>
    </source>
</evidence>
<evidence type="ECO:0000313" key="2">
    <source>
        <dbReference type="EMBL" id="CAH2019635.1"/>
    </source>
</evidence>
<accession>A0A9P0VTS8</accession>
<dbReference type="PANTHER" id="PTHR10773:SF19">
    <property type="match status" value="1"/>
</dbReference>
<dbReference type="AlphaFoldDB" id="A0A9P0VTS8"/>
<keyword evidence="1" id="KW-0175">Coiled coil</keyword>
<organism evidence="2 3">
    <name type="scientific">Acanthoscelides obtectus</name>
    <name type="common">Bean weevil</name>
    <name type="synonym">Bruchus obtectus</name>
    <dbReference type="NCBI Taxonomy" id="200917"/>
    <lineage>
        <taxon>Eukaryota</taxon>
        <taxon>Metazoa</taxon>
        <taxon>Ecdysozoa</taxon>
        <taxon>Arthropoda</taxon>
        <taxon>Hexapoda</taxon>
        <taxon>Insecta</taxon>
        <taxon>Pterygota</taxon>
        <taxon>Neoptera</taxon>
        <taxon>Endopterygota</taxon>
        <taxon>Coleoptera</taxon>
        <taxon>Polyphaga</taxon>
        <taxon>Cucujiformia</taxon>
        <taxon>Chrysomeloidea</taxon>
        <taxon>Chrysomelidae</taxon>
        <taxon>Bruchinae</taxon>
        <taxon>Bruchini</taxon>
        <taxon>Acanthoscelides</taxon>
    </lineage>
</organism>